<dbReference type="EMBL" id="LXQA010708593">
    <property type="protein sequence ID" value="MCI67084.1"/>
    <property type="molecule type" value="Genomic_DNA"/>
</dbReference>
<accession>A0A392U303</accession>
<proteinExistence type="predicted"/>
<evidence type="ECO:0000313" key="3">
    <source>
        <dbReference type="Proteomes" id="UP000265520"/>
    </source>
</evidence>
<dbReference type="AlphaFoldDB" id="A0A392U303"/>
<evidence type="ECO:0000256" key="1">
    <source>
        <dbReference type="SAM" id="MobiDB-lite"/>
    </source>
</evidence>
<protein>
    <submittedName>
        <fullName evidence="2">Uncharacterized protein</fullName>
    </submittedName>
</protein>
<organism evidence="2 3">
    <name type="scientific">Trifolium medium</name>
    <dbReference type="NCBI Taxonomy" id="97028"/>
    <lineage>
        <taxon>Eukaryota</taxon>
        <taxon>Viridiplantae</taxon>
        <taxon>Streptophyta</taxon>
        <taxon>Embryophyta</taxon>
        <taxon>Tracheophyta</taxon>
        <taxon>Spermatophyta</taxon>
        <taxon>Magnoliopsida</taxon>
        <taxon>eudicotyledons</taxon>
        <taxon>Gunneridae</taxon>
        <taxon>Pentapetalae</taxon>
        <taxon>rosids</taxon>
        <taxon>fabids</taxon>
        <taxon>Fabales</taxon>
        <taxon>Fabaceae</taxon>
        <taxon>Papilionoideae</taxon>
        <taxon>50 kb inversion clade</taxon>
        <taxon>NPAAA clade</taxon>
        <taxon>Hologalegina</taxon>
        <taxon>IRL clade</taxon>
        <taxon>Trifolieae</taxon>
        <taxon>Trifolium</taxon>
    </lineage>
</organism>
<reference evidence="2 3" key="1">
    <citation type="journal article" date="2018" name="Front. Plant Sci.">
        <title>Red Clover (Trifolium pratense) and Zigzag Clover (T. medium) - A Picture of Genomic Similarities and Differences.</title>
        <authorList>
            <person name="Dluhosova J."/>
            <person name="Istvanek J."/>
            <person name="Nedelnik J."/>
            <person name="Repkova J."/>
        </authorList>
    </citation>
    <scope>NUCLEOTIDE SEQUENCE [LARGE SCALE GENOMIC DNA]</scope>
    <source>
        <strain evidence="3">cv. 10/8</strain>
        <tissue evidence="2">Leaf</tissue>
    </source>
</reference>
<keyword evidence="3" id="KW-1185">Reference proteome</keyword>
<dbReference type="Proteomes" id="UP000265520">
    <property type="component" value="Unassembled WGS sequence"/>
</dbReference>
<feature type="region of interest" description="Disordered" evidence="1">
    <location>
        <begin position="1"/>
        <end position="26"/>
    </location>
</feature>
<comment type="caution">
    <text evidence="2">The sequence shown here is derived from an EMBL/GenBank/DDBJ whole genome shotgun (WGS) entry which is preliminary data.</text>
</comment>
<name>A0A392U303_9FABA</name>
<feature type="non-terminal residue" evidence="2">
    <location>
        <position position="26"/>
    </location>
</feature>
<sequence>MSLSDGEAELMNGGSPASLAFENIPC</sequence>
<evidence type="ECO:0000313" key="2">
    <source>
        <dbReference type="EMBL" id="MCI67084.1"/>
    </source>
</evidence>